<dbReference type="AlphaFoldDB" id="A0A9X2L8F0"/>
<gene>
    <name evidence="1" type="ORF">NOG11_06455</name>
</gene>
<dbReference type="RefSeq" id="WP_256618889.1">
    <property type="nucleotide sequence ID" value="NZ_JANIBC010000003.1"/>
</dbReference>
<organism evidence="1 2">
    <name type="scientific">Parvularcula maris</name>
    <dbReference type="NCBI Taxonomy" id="2965077"/>
    <lineage>
        <taxon>Bacteria</taxon>
        <taxon>Pseudomonadati</taxon>
        <taxon>Pseudomonadota</taxon>
        <taxon>Alphaproteobacteria</taxon>
        <taxon>Parvularculales</taxon>
        <taxon>Parvularculaceae</taxon>
        <taxon>Parvularcula</taxon>
    </lineage>
</organism>
<reference evidence="1" key="1">
    <citation type="submission" date="2022-07" db="EMBL/GenBank/DDBJ databases">
        <title>Parvularcula maris sp. nov., an algicidal bacterium isolated from seawater.</title>
        <authorList>
            <person name="Li F."/>
        </authorList>
    </citation>
    <scope>NUCLEOTIDE SEQUENCE</scope>
    <source>
        <strain evidence="1">BGMRC 0090</strain>
    </source>
</reference>
<accession>A0A9X2L8F0</accession>
<dbReference type="PANTHER" id="PTHR43737">
    <property type="entry name" value="BLL7424 PROTEIN"/>
    <property type="match status" value="1"/>
</dbReference>
<proteinExistence type="predicted"/>
<dbReference type="InterPro" id="IPR014917">
    <property type="entry name" value="DUF1800"/>
</dbReference>
<dbReference type="PANTHER" id="PTHR43737:SF1">
    <property type="entry name" value="DUF1501 DOMAIN-CONTAINING PROTEIN"/>
    <property type="match status" value="1"/>
</dbReference>
<evidence type="ECO:0000313" key="1">
    <source>
        <dbReference type="EMBL" id="MCQ8185029.1"/>
    </source>
</evidence>
<comment type="caution">
    <text evidence="1">The sequence shown here is derived from an EMBL/GenBank/DDBJ whole genome shotgun (WGS) entry which is preliminary data.</text>
</comment>
<dbReference type="Pfam" id="PF08811">
    <property type="entry name" value="DUF1800"/>
    <property type="match status" value="1"/>
</dbReference>
<keyword evidence="2" id="KW-1185">Reference proteome</keyword>
<protein>
    <submittedName>
        <fullName evidence="1">DUF1800 domain-containing protein</fullName>
    </submittedName>
</protein>
<name>A0A9X2L8F0_9PROT</name>
<sequence length="524" mass="58892">MSETEASRFLVQTTFGPRPEDVIELQQLGYTEWFKRQVSLDDNFNALGRYDSHIEAGGDNDVRYHQAMFTDNALRSDAQLRWRMVDALSQILVVSFEDNSSRLRKRHFADYLDLLHEESLGNYCDLVEGVTEHPLMALYLSFHQNRKADPALGSAPDENYARELLQLFTIGLDELHLDGTPTGSPTYNNDDIEGLARVFTGFSAYFTNFSDRPDDPDADIAMTVDNQYHEGGPKAFLGTVLDTGADATRSREAALSHILGHSNVAPFISKRLIQHFIRSNPTPSYVERVSRAFETGSYTLPDGTVVGEGRRCDLSATMGAVIFDPEARDAEIAAEDEYGKVRSTRLRQLQILRVFAKMGPVSQSGLLPEIGRLRFDWALSNHRFFEASSVFNDFRSTFVPSGTEMSAKGLVAPEMEILTAEHILSVDRNAPDRILENVRENGLDEYDAVRFVELARTPELLADRLDVLFTYGTLPEEDKQLLLDMIIAVGNGREPADLTDGQLENRIRVAVRFFASTPQYIVQR</sequence>
<evidence type="ECO:0000313" key="2">
    <source>
        <dbReference type="Proteomes" id="UP001142610"/>
    </source>
</evidence>
<dbReference type="EMBL" id="JANIBC010000003">
    <property type="protein sequence ID" value="MCQ8185029.1"/>
    <property type="molecule type" value="Genomic_DNA"/>
</dbReference>
<dbReference type="Proteomes" id="UP001142610">
    <property type="component" value="Unassembled WGS sequence"/>
</dbReference>